<accession>A0A0R2RST6</accession>
<evidence type="ECO:0000313" key="3">
    <source>
        <dbReference type="Proteomes" id="UP000051934"/>
    </source>
</evidence>
<name>A0A0R2RST6_9GAMM</name>
<evidence type="ECO:0000313" key="2">
    <source>
        <dbReference type="EMBL" id="KRO65764.1"/>
    </source>
</evidence>
<evidence type="ECO:0000259" key="1">
    <source>
        <dbReference type="PROSITE" id="PS51704"/>
    </source>
</evidence>
<feature type="domain" description="GP-PDE" evidence="1">
    <location>
        <begin position="14"/>
        <end position="316"/>
    </location>
</feature>
<sequence>MLFLQVGIQAQPVFDLQAHRGGLGLMTESTLDAFANALELGVTTLELDIQITKDGVAVVTHDRQVQAQKCRDRKTLAANDPDYPYVGKYIKNLTLAQIRTLDCGYQQLPGYPEQKMIAGASIPLLADVFALLKTYPEQSVWLNIETKVEAGAPEETAPRGSFIKAVLEEIDKAGLEDQVTIQSFDWGTLMELAQVTPDIPIIALTNGQSFFACDEPGASPWLGGLDMDDFKCDVVAAAASFGASAISPVHGLPQDGRIGDASYTPFVTAAMVERAHRFGLRVIPWTVDDSTTMQYLIDLGVDGIITNYPDRLRAVMRDRGLSLPPALQSKNWESIYLAACFTALVSQSAR</sequence>
<dbReference type="InterPro" id="IPR017946">
    <property type="entry name" value="PLC-like_Pdiesterase_TIM-brl"/>
</dbReference>
<gene>
    <name evidence="2" type="ORF">ABR69_12190</name>
</gene>
<dbReference type="AlphaFoldDB" id="A0A0R2RST6"/>
<dbReference type="Proteomes" id="UP000051934">
    <property type="component" value="Unassembled WGS sequence"/>
</dbReference>
<dbReference type="Gene3D" id="3.20.20.190">
    <property type="entry name" value="Phosphatidylinositol (PI) phosphodiesterase"/>
    <property type="match status" value="1"/>
</dbReference>
<protein>
    <submittedName>
        <fullName evidence="2">Glycerophosphodiester phosphodiesterase</fullName>
    </submittedName>
</protein>
<dbReference type="GO" id="GO:0008081">
    <property type="term" value="F:phosphoric diester hydrolase activity"/>
    <property type="evidence" value="ECO:0007669"/>
    <property type="project" value="InterPro"/>
</dbReference>
<dbReference type="PROSITE" id="PS51704">
    <property type="entry name" value="GP_PDE"/>
    <property type="match status" value="1"/>
</dbReference>
<dbReference type="EMBL" id="LIBB01000757">
    <property type="protein sequence ID" value="KRO65764.1"/>
    <property type="molecule type" value="Genomic_DNA"/>
</dbReference>
<organism evidence="2 3">
    <name type="scientific">OM182 bacterium BACL3 MAG-120507-bin80</name>
    <dbReference type="NCBI Taxonomy" id="1655577"/>
    <lineage>
        <taxon>Bacteria</taxon>
        <taxon>Pseudomonadati</taxon>
        <taxon>Pseudomonadota</taxon>
        <taxon>Gammaproteobacteria</taxon>
        <taxon>OMG group</taxon>
        <taxon>OM182 clade</taxon>
    </lineage>
</organism>
<dbReference type="PANTHER" id="PTHR46211:SF14">
    <property type="entry name" value="GLYCEROPHOSPHODIESTER PHOSPHODIESTERASE"/>
    <property type="match status" value="1"/>
</dbReference>
<reference evidence="2 3" key="1">
    <citation type="submission" date="2015-10" db="EMBL/GenBank/DDBJ databases">
        <title>Metagenome-Assembled Genomes uncover a global brackish microbiome.</title>
        <authorList>
            <person name="Hugerth L.W."/>
            <person name="Larsson J."/>
            <person name="Alneberg J."/>
            <person name="Lindh M.V."/>
            <person name="Legrand C."/>
            <person name="Pinhassi J."/>
            <person name="Andersson A.F."/>
        </authorList>
    </citation>
    <scope>NUCLEOTIDE SEQUENCE [LARGE SCALE GENOMIC DNA]</scope>
    <source>
        <strain evidence="2">BACL4 MAG-120507-bin80</strain>
    </source>
</reference>
<dbReference type="InterPro" id="IPR030395">
    <property type="entry name" value="GP_PDE_dom"/>
</dbReference>
<dbReference type="SUPFAM" id="SSF51695">
    <property type="entry name" value="PLC-like phosphodiesterases"/>
    <property type="match status" value="1"/>
</dbReference>
<comment type="caution">
    <text evidence="2">The sequence shown here is derived from an EMBL/GenBank/DDBJ whole genome shotgun (WGS) entry which is preliminary data.</text>
</comment>
<dbReference type="GO" id="GO:0006629">
    <property type="term" value="P:lipid metabolic process"/>
    <property type="evidence" value="ECO:0007669"/>
    <property type="project" value="InterPro"/>
</dbReference>
<dbReference type="Pfam" id="PF03009">
    <property type="entry name" value="GDPD"/>
    <property type="match status" value="1"/>
</dbReference>
<dbReference type="PANTHER" id="PTHR46211">
    <property type="entry name" value="GLYCEROPHOSPHORYL DIESTER PHOSPHODIESTERASE"/>
    <property type="match status" value="1"/>
</dbReference>
<proteinExistence type="predicted"/>